<dbReference type="Proteomes" id="UP001062901">
    <property type="component" value="Unassembled WGS sequence"/>
</dbReference>
<sequence>MRYYNLCIYPPATPNESDTQPILQFASTTAPTRPGTPQRMPGGTPTDLPDPGALDISFQFTQADLAKADGPTGGAYVTIRGVDITTINQASNLVNHTLILKAGMSKGLPLSNPNQVGTILHGTIQSSLGNWAGTEMEITFFVSNYQAPEHDPAKTAYVFHCPKGKSVKETIKQTTFPTFHKFNVVLKIKNDPVALHDFVGYYTSFKELCVGYCDCWKQMSGSLLTIHVSGQTITILDQFYERPIKKIDFNDFIGQPTWNGKNDITIMCPLRGDIQVGDLISLPKSTSTLGKYDTNIPSQSMPLPKKDSIFSGEFTVTSVGYLGSFRDKKGDQWITTIHCKPYLKK</sequence>
<keyword evidence="3" id="KW-1185">Reference proteome</keyword>
<evidence type="ECO:0000256" key="1">
    <source>
        <dbReference type="SAM" id="MobiDB-lite"/>
    </source>
</evidence>
<feature type="region of interest" description="Disordered" evidence="1">
    <location>
        <begin position="27"/>
        <end position="46"/>
    </location>
</feature>
<organism evidence="2 3">
    <name type="scientific">Saccharibacter floricola DSM 15669</name>
    <dbReference type="NCBI Taxonomy" id="1123227"/>
    <lineage>
        <taxon>Bacteria</taxon>
        <taxon>Pseudomonadati</taxon>
        <taxon>Pseudomonadota</taxon>
        <taxon>Alphaproteobacteria</taxon>
        <taxon>Acetobacterales</taxon>
        <taxon>Acetobacteraceae</taxon>
        <taxon>Saccharibacter</taxon>
    </lineage>
</organism>
<protein>
    <recommendedName>
        <fullName evidence="4">Phage tail protein</fullName>
    </recommendedName>
</protein>
<proteinExistence type="predicted"/>
<dbReference type="EMBL" id="BAQD01000144">
    <property type="protein sequence ID" value="GBQ08864.1"/>
    <property type="molecule type" value="Genomic_DNA"/>
</dbReference>
<evidence type="ECO:0000313" key="3">
    <source>
        <dbReference type="Proteomes" id="UP001062901"/>
    </source>
</evidence>
<name>A0ABQ0P220_9PROT</name>
<accession>A0ABQ0P220</accession>
<dbReference type="RefSeq" id="WP_018981081.1">
    <property type="nucleotide sequence ID" value="NZ_BAQD01000144.1"/>
</dbReference>
<evidence type="ECO:0000313" key="2">
    <source>
        <dbReference type="EMBL" id="GBQ08864.1"/>
    </source>
</evidence>
<evidence type="ECO:0008006" key="4">
    <source>
        <dbReference type="Google" id="ProtNLM"/>
    </source>
</evidence>
<comment type="caution">
    <text evidence="2">The sequence shown here is derived from an EMBL/GenBank/DDBJ whole genome shotgun (WGS) entry which is preliminary data.</text>
</comment>
<reference evidence="2" key="1">
    <citation type="submission" date="2013-04" db="EMBL/GenBank/DDBJ databases">
        <title>The genome sequencing project of 58 acetic acid bacteria.</title>
        <authorList>
            <person name="Okamoto-Kainuma A."/>
            <person name="Ishikawa M."/>
            <person name="Umino S."/>
            <person name="Koizumi Y."/>
            <person name="Shiwa Y."/>
            <person name="Yoshikawa H."/>
            <person name="Matsutani M."/>
            <person name="Matsushita K."/>
        </authorList>
    </citation>
    <scope>NUCLEOTIDE SEQUENCE</scope>
    <source>
        <strain evidence="2">DSM 15669</strain>
    </source>
</reference>
<gene>
    <name evidence="2" type="ORF">AA15669_1939</name>
</gene>